<name>A0A0N4WX86_HAEPC</name>
<organism evidence="4">
    <name type="scientific">Haemonchus placei</name>
    <name type="common">Barber's pole worm</name>
    <dbReference type="NCBI Taxonomy" id="6290"/>
    <lineage>
        <taxon>Eukaryota</taxon>
        <taxon>Metazoa</taxon>
        <taxon>Ecdysozoa</taxon>
        <taxon>Nematoda</taxon>
        <taxon>Chromadorea</taxon>
        <taxon>Rhabditida</taxon>
        <taxon>Rhabditina</taxon>
        <taxon>Rhabditomorpha</taxon>
        <taxon>Strongyloidea</taxon>
        <taxon>Trichostrongylidae</taxon>
        <taxon>Haemonchus</taxon>
    </lineage>
</organism>
<keyword evidence="1" id="KW-0472">Membrane</keyword>
<protein>
    <submittedName>
        <fullName evidence="4">Secreted protein</fullName>
    </submittedName>
</protein>
<evidence type="ECO:0000313" key="3">
    <source>
        <dbReference type="Proteomes" id="UP000268014"/>
    </source>
</evidence>
<dbReference type="EMBL" id="UZAF01019403">
    <property type="protein sequence ID" value="VDO59779.1"/>
    <property type="molecule type" value="Genomic_DNA"/>
</dbReference>
<evidence type="ECO:0000256" key="1">
    <source>
        <dbReference type="SAM" id="Phobius"/>
    </source>
</evidence>
<reference evidence="2 3" key="2">
    <citation type="submission" date="2018-11" db="EMBL/GenBank/DDBJ databases">
        <authorList>
            <consortium name="Pathogen Informatics"/>
        </authorList>
    </citation>
    <scope>NUCLEOTIDE SEQUENCE [LARGE SCALE GENOMIC DNA]</scope>
    <source>
        <strain evidence="2 3">MHpl1</strain>
    </source>
</reference>
<proteinExistence type="predicted"/>
<feature type="transmembrane region" description="Helical" evidence="1">
    <location>
        <begin position="6"/>
        <end position="27"/>
    </location>
</feature>
<dbReference type="AlphaFoldDB" id="A0A0N4WX86"/>
<keyword evidence="3" id="KW-1185">Reference proteome</keyword>
<keyword evidence="1" id="KW-0812">Transmembrane</keyword>
<gene>
    <name evidence="2" type="ORF">HPLM_LOCUS16406</name>
</gene>
<accession>A0A0N4WX86</accession>
<evidence type="ECO:0000313" key="2">
    <source>
        <dbReference type="EMBL" id="VDO59779.1"/>
    </source>
</evidence>
<dbReference type="Proteomes" id="UP000268014">
    <property type="component" value="Unassembled WGS sequence"/>
</dbReference>
<keyword evidence="1" id="KW-1133">Transmembrane helix</keyword>
<evidence type="ECO:0000313" key="4">
    <source>
        <dbReference type="WBParaSite" id="HPLM_0001641401-mRNA-1"/>
    </source>
</evidence>
<sequence>MSVGILQTLLETFIIFFYTFILLTIAASREKVFCSAFYILFISTDMVAKECFYHHSHPVWCINYRSCLHSKIERIVHSKRRRNV</sequence>
<dbReference type="WBParaSite" id="HPLM_0001641401-mRNA-1">
    <property type="protein sequence ID" value="HPLM_0001641401-mRNA-1"/>
    <property type="gene ID" value="HPLM_0001641401"/>
</dbReference>
<reference evidence="4" key="1">
    <citation type="submission" date="2017-02" db="UniProtKB">
        <authorList>
            <consortium name="WormBaseParasite"/>
        </authorList>
    </citation>
    <scope>IDENTIFICATION</scope>
</reference>